<name>A0A3A8EII6_9GAMM</name>
<dbReference type="OrthoDB" id="6701134at2"/>
<reference evidence="2 3" key="1">
    <citation type="submission" date="2018-09" db="EMBL/GenBank/DDBJ databases">
        <title>The draft genome of Acinetobacter spp. strains.</title>
        <authorList>
            <person name="Qin J."/>
            <person name="Feng Y."/>
            <person name="Zong Z."/>
        </authorList>
    </citation>
    <scope>NUCLEOTIDE SEQUENCE [LARGE SCALE GENOMIC DNA]</scope>
    <source>
        <strain evidence="2 3">WCHAc060012</strain>
    </source>
</reference>
<accession>A0A3A8EII6</accession>
<organism evidence="2 3">
    <name type="scientific">Acinetobacter tianfuensis</name>
    <dbReference type="NCBI Taxonomy" id="2419603"/>
    <lineage>
        <taxon>Bacteria</taxon>
        <taxon>Pseudomonadati</taxon>
        <taxon>Pseudomonadota</taxon>
        <taxon>Gammaproteobacteria</taxon>
        <taxon>Moraxellales</taxon>
        <taxon>Moraxellaceae</taxon>
        <taxon>Acinetobacter</taxon>
    </lineage>
</organism>
<dbReference type="RefSeq" id="WP_120401195.1">
    <property type="nucleotide sequence ID" value="NZ_RAXV01000002.1"/>
</dbReference>
<dbReference type="Proteomes" id="UP000282388">
    <property type="component" value="Unassembled WGS sequence"/>
</dbReference>
<feature type="transmembrane region" description="Helical" evidence="1">
    <location>
        <begin position="21"/>
        <end position="43"/>
    </location>
</feature>
<keyword evidence="3" id="KW-1185">Reference proteome</keyword>
<evidence type="ECO:0000313" key="2">
    <source>
        <dbReference type="EMBL" id="RKG33989.1"/>
    </source>
</evidence>
<dbReference type="EMBL" id="RAXV01000002">
    <property type="protein sequence ID" value="RKG33989.1"/>
    <property type="molecule type" value="Genomic_DNA"/>
</dbReference>
<feature type="transmembrane region" description="Helical" evidence="1">
    <location>
        <begin position="49"/>
        <end position="66"/>
    </location>
</feature>
<proteinExistence type="predicted"/>
<keyword evidence="1" id="KW-1133">Transmembrane helix</keyword>
<sequence length="81" mass="9353">MLSIHFNKQFFINALKANQNAVTFVSTTFALMLTLLIHGLIQGNLKSEYFVYAIIVSLAFFIWAVIDQKYRQHKSSHCLED</sequence>
<keyword evidence="1" id="KW-0472">Membrane</keyword>
<keyword evidence="1" id="KW-0812">Transmembrane</keyword>
<dbReference type="AlphaFoldDB" id="A0A3A8EII6"/>
<comment type="caution">
    <text evidence="2">The sequence shown here is derived from an EMBL/GenBank/DDBJ whole genome shotgun (WGS) entry which is preliminary data.</text>
</comment>
<evidence type="ECO:0000313" key="3">
    <source>
        <dbReference type="Proteomes" id="UP000282388"/>
    </source>
</evidence>
<evidence type="ECO:0000256" key="1">
    <source>
        <dbReference type="SAM" id="Phobius"/>
    </source>
</evidence>
<protein>
    <submittedName>
        <fullName evidence="2">Uncharacterized protein</fullName>
    </submittedName>
</protein>
<gene>
    <name evidence="2" type="ORF">D7V32_01680</name>
</gene>